<evidence type="ECO:0000256" key="9">
    <source>
        <dbReference type="SAM" id="Phobius"/>
    </source>
</evidence>
<evidence type="ECO:0000256" key="6">
    <source>
        <dbReference type="ARBA" id="ARBA00023136"/>
    </source>
</evidence>
<dbReference type="SMART" id="SM00248">
    <property type="entry name" value="ANK"/>
    <property type="match status" value="7"/>
</dbReference>
<dbReference type="GO" id="GO:0005886">
    <property type="term" value="C:plasma membrane"/>
    <property type="evidence" value="ECO:0007669"/>
    <property type="project" value="TreeGrafter"/>
</dbReference>
<dbReference type="Pfam" id="PF13962">
    <property type="entry name" value="PGG"/>
    <property type="match status" value="1"/>
</dbReference>
<evidence type="ECO:0000256" key="5">
    <source>
        <dbReference type="ARBA" id="ARBA00023043"/>
    </source>
</evidence>
<evidence type="ECO:0000256" key="4">
    <source>
        <dbReference type="ARBA" id="ARBA00022989"/>
    </source>
</evidence>
<keyword evidence="5 7" id="KW-0040">ANK repeat</keyword>
<dbReference type="Pfam" id="PF00023">
    <property type="entry name" value="Ank"/>
    <property type="match status" value="1"/>
</dbReference>
<dbReference type="EMBL" id="RDQH01000328">
    <property type="protein sequence ID" value="RXI06345.1"/>
    <property type="molecule type" value="Genomic_DNA"/>
</dbReference>
<dbReference type="InterPro" id="IPR002110">
    <property type="entry name" value="Ankyrin_rpt"/>
</dbReference>
<keyword evidence="6 9" id="KW-0472">Membrane</keyword>
<keyword evidence="3" id="KW-0677">Repeat</keyword>
<proteinExistence type="predicted"/>
<feature type="transmembrane region" description="Helical" evidence="9">
    <location>
        <begin position="480"/>
        <end position="502"/>
    </location>
</feature>
<evidence type="ECO:0000256" key="2">
    <source>
        <dbReference type="ARBA" id="ARBA00022692"/>
    </source>
</evidence>
<organism evidence="11 12">
    <name type="scientific">Malus domestica</name>
    <name type="common">Apple</name>
    <name type="synonym">Pyrus malus</name>
    <dbReference type="NCBI Taxonomy" id="3750"/>
    <lineage>
        <taxon>Eukaryota</taxon>
        <taxon>Viridiplantae</taxon>
        <taxon>Streptophyta</taxon>
        <taxon>Embryophyta</taxon>
        <taxon>Tracheophyta</taxon>
        <taxon>Spermatophyta</taxon>
        <taxon>Magnoliopsida</taxon>
        <taxon>eudicotyledons</taxon>
        <taxon>Gunneridae</taxon>
        <taxon>Pentapetalae</taxon>
        <taxon>rosids</taxon>
        <taxon>fabids</taxon>
        <taxon>Rosales</taxon>
        <taxon>Rosaceae</taxon>
        <taxon>Amygdaloideae</taxon>
        <taxon>Maleae</taxon>
        <taxon>Malus</taxon>
    </lineage>
</organism>
<comment type="caution">
    <text evidence="11">The sequence shown here is derived from an EMBL/GenBank/DDBJ whole genome shotgun (WGS) entry which is preliminary data.</text>
</comment>
<sequence length="661" mass="73286">MDASNLADQSESPITPLLSTDVGDQIELADQTTVQEATKLEGNNSTVLKSSMDPDVFNAAKQGNLDVLKEQGNNLDRMLTATKNTVLHIYTACYRHPTYKESEDEILKSTNTVDDILNMCPALLWQQNESVRALFLATKTYYQGDLEQGCVLSSEDAALQEQKLIRKTNNKNDTALHEAVRFNYFGVVEVLTKEDPEFSYSPNDAGETPLYLAVERGYTRYCLQILEGCKNPTYEGPNGRTALHAAIICNDEVMTRALLKSDRTLAKAADERGRIPLHMAANFCYFSMVKQLLECDKSTAYVADNGGRTALHFAASEGHLDIMKELLTHCPDCCELVDNQCQNVLHYAIESDQNHVVDFVLTDLWLSNILLNAKDANGNAPLHHLAHYPNLAMDNFVHDDKVDIMSFNKENLNAFDIILANEDNISKAVELEYIKKMLQSRYGRPGHRVKNQNDDGNEVEENQGSRDTGESLMKAKETQLVVATLIATVTFAAGFTMPGGYHSESGSDQGSPILSRNTAFKAFVITNTLAMAMSSCSVLVLLYSSVHTKRKHMIQTSDTFYMVVTLTMLALIAMVIAFIAGTYAVLGGHSPGLALAALVLGCFFFYFFAHSILSLESKILKSPHFLRHLYLGIVLIDKLEANIQASVDQVTGIRSHRTPYI</sequence>
<dbReference type="InterPro" id="IPR036770">
    <property type="entry name" value="Ankyrin_rpt-contain_sf"/>
</dbReference>
<name>A0A498KKQ1_MALDO</name>
<feature type="domain" description="PGG" evidence="10">
    <location>
        <begin position="471"/>
        <end position="585"/>
    </location>
</feature>
<evidence type="ECO:0000256" key="8">
    <source>
        <dbReference type="SAM" id="MobiDB-lite"/>
    </source>
</evidence>
<dbReference type="InterPro" id="IPR026961">
    <property type="entry name" value="PGG_dom"/>
</dbReference>
<evidence type="ECO:0000256" key="1">
    <source>
        <dbReference type="ARBA" id="ARBA00004141"/>
    </source>
</evidence>
<feature type="transmembrane region" description="Helical" evidence="9">
    <location>
        <begin position="592"/>
        <end position="613"/>
    </location>
</feature>
<evidence type="ECO:0000259" key="10">
    <source>
        <dbReference type="Pfam" id="PF13962"/>
    </source>
</evidence>
<feature type="transmembrane region" description="Helical" evidence="9">
    <location>
        <begin position="522"/>
        <end position="543"/>
    </location>
</feature>
<accession>A0A498KKQ1</accession>
<dbReference type="PANTHER" id="PTHR24186">
    <property type="entry name" value="PROTEIN PHOSPHATASE 1 REGULATORY SUBUNIT"/>
    <property type="match status" value="1"/>
</dbReference>
<dbReference type="PANTHER" id="PTHR24186:SF50">
    <property type="entry name" value="ANKYRIN REPEAT-CONTAINING PROTEIN ITN1-LIKE ISOFORM X1"/>
    <property type="match status" value="1"/>
</dbReference>
<evidence type="ECO:0000313" key="12">
    <source>
        <dbReference type="Proteomes" id="UP000290289"/>
    </source>
</evidence>
<feature type="repeat" description="ANK" evidence="7">
    <location>
        <begin position="306"/>
        <end position="327"/>
    </location>
</feature>
<feature type="region of interest" description="Disordered" evidence="8">
    <location>
        <begin position="444"/>
        <end position="470"/>
    </location>
</feature>
<protein>
    <recommendedName>
        <fullName evidence="10">PGG domain-containing protein</fullName>
    </recommendedName>
</protein>
<dbReference type="PROSITE" id="PS50088">
    <property type="entry name" value="ANK_REPEAT"/>
    <property type="match status" value="1"/>
</dbReference>
<keyword evidence="4 9" id="KW-1133">Transmembrane helix</keyword>
<dbReference type="Gene3D" id="1.25.40.20">
    <property type="entry name" value="Ankyrin repeat-containing domain"/>
    <property type="match status" value="1"/>
</dbReference>
<feature type="transmembrane region" description="Helical" evidence="9">
    <location>
        <begin position="563"/>
        <end position="586"/>
    </location>
</feature>
<keyword evidence="2 9" id="KW-0812">Transmembrane</keyword>
<dbReference type="PROSITE" id="PS50297">
    <property type="entry name" value="ANK_REP_REGION"/>
    <property type="match status" value="1"/>
</dbReference>
<reference evidence="11 12" key="1">
    <citation type="submission" date="2018-10" db="EMBL/GenBank/DDBJ databases">
        <title>A high-quality apple genome assembly.</title>
        <authorList>
            <person name="Hu J."/>
        </authorList>
    </citation>
    <scope>NUCLEOTIDE SEQUENCE [LARGE SCALE GENOMIC DNA]</scope>
    <source>
        <strain evidence="12">cv. HFTH1</strain>
        <tissue evidence="11">Young leaf</tissue>
    </source>
</reference>
<keyword evidence="12" id="KW-1185">Reference proteome</keyword>
<dbReference type="AlphaFoldDB" id="A0A498KKQ1"/>
<dbReference type="Proteomes" id="UP000290289">
    <property type="component" value="Chromosome 2"/>
</dbReference>
<evidence type="ECO:0000256" key="3">
    <source>
        <dbReference type="ARBA" id="ARBA00022737"/>
    </source>
</evidence>
<comment type="subcellular location">
    <subcellularLocation>
        <location evidence="1">Membrane</location>
        <topology evidence="1">Multi-pass membrane protein</topology>
    </subcellularLocation>
</comment>
<evidence type="ECO:0000256" key="7">
    <source>
        <dbReference type="PROSITE-ProRule" id="PRU00023"/>
    </source>
</evidence>
<dbReference type="SUPFAM" id="SSF48403">
    <property type="entry name" value="Ankyrin repeat"/>
    <property type="match status" value="1"/>
</dbReference>
<gene>
    <name evidence="11" type="ORF">DVH24_018387</name>
</gene>
<evidence type="ECO:0000313" key="11">
    <source>
        <dbReference type="EMBL" id="RXI06345.1"/>
    </source>
</evidence>
<dbReference type="Pfam" id="PF12796">
    <property type="entry name" value="Ank_2"/>
    <property type="match status" value="2"/>
</dbReference>
<dbReference type="STRING" id="3750.A0A498KKQ1"/>